<gene>
    <name evidence="1" type="ORF">HW532_09685</name>
</gene>
<proteinExistence type="predicted"/>
<dbReference type="Gene3D" id="3.10.129.10">
    <property type="entry name" value="Hotdog Thioesterase"/>
    <property type="match status" value="2"/>
</dbReference>
<dbReference type="RefSeq" id="WP_213164175.1">
    <property type="nucleotide sequence ID" value="NZ_CP058214.1"/>
</dbReference>
<dbReference type="InterPro" id="IPR029069">
    <property type="entry name" value="HotDog_dom_sf"/>
</dbReference>
<sequence>MPKTPDFLETHVSVVQKWECDSNDHLNIQFFHQRFREAGHHFRLLHGLKSPALRRAHTRFHRELLLDDRGHVRTLPVRDGKGAVFLLHELIRSEDGVLSSTSLEPLPDAPADLAAAPAEEFGHALPRGLPEGPAGRLGDAAALVADGRALTSCVTVAEPSHLDHAGHLRAERIVGSFACGGQSSWSLIGATSEALRERGLGRVALELKLAILADPCPGTVLRQTTGCLSFGTKTLHFGHQIEDAVTGRLHATGRVVGVLLDHATRRSVTIPPELTGNARLVPEG</sequence>
<evidence type="ECO:0000313" key="1">
    <source>
        <dbReference type="EMBL" id="QPC42936.1"/>
    </source>
</evidence>
<protein>
    <recommendedName>
        <fullName evidence="3">Thioesterase</fullName>
    </recommendedName>
</protein>
<evidence type="ECO:0000313" key="2">
    <source>
        <dbReference type="Proteomes" id="UP000593594"/>
    </source>
</evidence>
<organism evidence="1 2">
    <name type="scientific">Kaustia mangrovi</name>
    <dbReference type="NCBI Taxonomy" id="2593653"/>
    <lineage>
        <taxon>Bacteria</taxon>
        <taxon>Pseudomonadati</taxon>
        <taxon>Pseudomonadota</taxon>
        <taxon>Alphaproteobacteria</taxon>
        <taxon>Hyphomicrobiales</taxon>
        <taxon>Parvibaculaceae</taxon>
        <taxon>Kaustia</taxon>
    </lineage>
</organism>
<dbReference type="Pfam" id="PF13279">
    <property type="entry name" value="4HBT_2"/>
    <property type="match status" value="1"/>
</dbReference>
<keyword evidence="2" id="KW-1185">Reference proteome</keyword>
<evidence type="ECO:0008006" key="3">
    <source>
        <dbReference type="Google" id="ProtNLM"/>
    </source>
</evidence>
<dbReference type="AlphaFoldDB" id="A0A7S8C3Z6"/>
<dbReference type="Proteomes" id="UP000593594">
    <property type="component" value="Chromosome"/>
</dbReference>
<dbReference type="KEGG" id="kmn:HW532_09685"/>
<reference evidence="1 2" key="1">
    <citation type="submission" date="2020-06" db="EMBL/GenBank/DDBJ databases">
        <title>Genome sequence of 2 isolates from Red Sea Mangroves.</title>
        <authorList>
            <person name="Sefrji F."/>
            <person name="Michoud G."/>
            <person name="Merlino G."/>
            <person name="Daffonchio D."/>
        </authorList>
    </citation>
    <scope>NUCLEOTIDE SEQUENCE [LARGE SCALE GENOMIC DNA]</scope>
    <source>
        <strain evidence="1 2">R1DC25</strain>
    </source>
</reference>
<dbReference type="SUPFAM" id="SSF54637">
    <property type="entry name" value="Thioesterase/thiol ester dehydrase-isomerase"/>
    <property type="match status" value="2"/>
</dbReference>
<dbReference type="EMBL" id="CP058214">
    <property type="protein sequence ID" value="QPC42936.1"/>
    <property type="molecule type" value="Genomic_DNA"/>
</dbReference>
<accession>A0A7S8C3Z6</accession>
<name>A0A7S8C3Z6_9HYPH</name>